<evidence type="ECO:0000313" key="7">
    <source>
        <dbReference type="Proteomes" id="UP000664701"/>
    </source>
</evidence>
<evidence type="ECO:0000256" key="3">
    <source>
        <dbReference type="ARBA" id="ARBA00022729"/>
    </source>
</evidence>
<reference evidence="6 7" key="1">
    <citation type="submission" date="2024-03" db="EMBL/GenBank/DDBJ databases">
        <title>The Genome Sequence of Enterococcus sp. DIV2402.</title>
        <authorList>
            <consortium name="The Broad Institute Genomics Platform"/>
            <consortium name="The Broad Institute Microbial Omics Core"/>
            <consortium name="The Broad Institute Genomic Center for Infectious Diseases"/>
            <person name="Earl A."/>
            <person name="Manson A."/>
            <person name="Gilmore M."/>
            <person name="Schwartman J."/>
            <person name="Shea T."/>
            <person name="Abouelleil A."/>
            <person name="Cao P."/>
            <person name="Chapman S."/>
            <person name="Cusick C."/>
            <person name="Young S."/>
            <person name="Neafsey D."/>
            <person name="Nusbaum C."/>
            <person name="Birren B."/>
        </authorList>
    </citation>
    <scope>NUCLEOTIDE SEQUENCE [LARGE SCALE GENOMIC DNA]</scope>
    <source>
        <strain evidence="6 7">DIV2402</strain>
    </source>
</reference>
<dbReference type="EMBL" id="CP147251">
    <property type="protein sequence ID" value="WYJ77862.1"/>
    <property type="molecule type" value="Genomic_DNA"/>
</dbReference>
<dbReference type="InterPro" id="IPR050894">
    <property type="entry name" value="EfeM/EfeO_iron_uptake"/>
</dbReference>
<dbReference type="Proteomes" id="UP000664701">
    <property type="component" value="Chromosome"/>
</dbReference>
<gene>
    <name evidence="6" type="ORF">DOK78_002502</name>
</gene>
<dbReference type="RefSeq" id="WP_207872071.1">
    <property type="nucleotide sequence ID" value="NZ_CP147251.1"/>
</dbReference>
<dbReference type="InterPro" id="IPR053377">
    <property type="entry name" value="Iron_uptake_EfeM/EfeO"/>
</dbReference>
<dbReference type="PANTHER" id="PTHR39192:SF1">
    <property type="entry name" value="IRON UPTAKE SYSTEM COMPONENT EFEO"/>
    <property type="match status" value="1"/>
</dbReference>
<comment type="similarity">
    <text evidence="2">Belongs to the EfeM/EfeO family.</text>
</comment>
<evidence type="ECO:0000313" key="6">
    <source>
        <dbReference type="EMBL" id="WYJ77862.1"/>
    </source>
</evidence>
<evidence type="ECO:0000256" key="2">
    <source>
        <dbReference type="ARBA" id="ARBA00005989"/>
    </source>
</evidence>
<feature type="domain" description="Imelysin-like" evidence="5">
    <location>
        <begin position="158"/>
        <end position="384"/>
    </location>
</feature>
<dbReference type="CDD" id="cd14656">
    <property type="entry name" value="Imelysin-like_EfeO"/>
    <property type="match status" value="1"/>
</dbReference>
<dbReference type="InterPro" id="IPR018976">
    <property type="entry name" value="Imelysin-like"/>
</dbReference>
<feature type="chain" id="PRO_5047471904" evidence="4">
    <location>
        <begin position="18"/>
        <end position="393"/>
    </location>
</feature>
<dbReference type="PANTHER" id="PTHR39192">
    <property type="entry name" value="IRON UPTAKE SYSTEM COMPONENT EFEO"/>
    <property type="match status" value="1"/>
</dbReference>
<dbReference type="InterPro" id="IPR038352">
    <property type="entry name" value="Imelysin_sf"/>
</dbReference>
<feature type="signal peptide" evidence="4">
    <location>
        <begin position="1"/>
        <end position="17"/>
    </location>
</feature>
<organism evidence="6 7">
    <name type="scientific">Candidatus Enterococcus lowellii</name>
    <dbReference type="NCBI Taxonomy" id="2230877"/>
    <lineage>
        <taxon>Bacteria</taxon>
        <taxon>Bacillati</taxon>
        <taxon>Bacillota</taxon>
        <taxon>Bacilli</taxon>
        <taxon>Lactobacillales</taxon>
        <taxon>Enterococcaceae</taxon>
        <taxon>Enterococcus</taxon>
    </lineage>
</organism>
<dbReference type="Pfam" id="PF09375">
    <property type="entry name" value="Peptidase_M75"/>
    <property type="match status" value="1"/>
</dbReference>
<evidence type="ECO:0000256" key="1">
    <source>
        <dbReference type="ARBA" id="ARBA00004196"/>
    </source>
</evidence>
<accession>A0ABZ2SQQ0</accession>
<dbReference type="InterPro" id="IPR034981">
    <property type="entry name" value="Imelysin-like_EfeO/Algp7"/>
</dbReference>
<dbReference type="PROSITE" id="PS51257">
    <property type="entry name" value="PROKAR_LIPOPROTEIN"/>
    <property type="match status" value="1"/>
</dbReference>
<dbReference type="Gene3D" id="1.20.1420.20">
    <property type="entry name" value="M75 peptidase, HXXE motif"/>
    <property type="match status" value="1"/>
</dbReference>
<protein>
    <submittedName>
        <fullName evidence="6">Iron uptake system component EfeO</fullName>
    </submittedName>
</protein>
<evidence type="ECO:0000256" key="4">
    <source>
        <dbReference type="SAM" id="SignalP"/>
    </source>
</evidence>
<evidence type="ECO:0000259" key="5">
    <source>
        <dbReference type="Pfam" id="PF09375"/>
    </source>
</evidence>
<sequence>MKNKILGILFVSTMVLGACGTTTKSADSTEEQATSTTTSEVAANDVDDAALKKEIQTMRDELATVKDAVDKQDAKALLDNSKAMHKHWLAFENDVRKAYPLEYSTVEKYETPIFYGAQYDKPDFEVIAENVTGLEDSLTKLENAKQTKAKTSEVLDQAVQNYQSYLQEQSDLLVTATKKFTDAVRNNDIEAAKTEYVKSRVFYERIEPVAESFGDLDPDIDARINDVDSEADWTGFHVIERALWENNTTEGMKEFADKLDADVKKLDDQVKTLEMEPTQMVAGAMELLNEAATTKITGEEEAYSHTDLSDLAANVEGSKVVYQAIIPALNENDEELANQLDTQFNTMEEKLAAYQSGDSYVDYTELSKEQIREISTELSTLAELMAKTGAIFN</sequence>
<dbReference type="NCBIfam" id="NF041757">
    <property type="entry name" value="EfeO"/>
    <property type="match status" value="1"/>
</dbReference>
<keyword evidence="7" id="KW-1185">Reference proteome</keyword>
<name>A0ABZ2SQQ0_9ENTE</name>
<proteinExistence type="inferred from homology"/>
<comment type="subcellular location">
    <subcellularLocation>
        <location evidence="1">Cell envelope</location>
    </subcellularLocation>
</comment>
<keyword evidence="3 4" id="KW-0732">Signal</keyword>